<organism evidence="2 3">
    <name type="scientific">Paenibacillus chartarius</name>
    <dbReference type="NCBI Taxonomy" id="747481"/>
    <lineage>
        <taxon>Bacteria</taxon>
        <taxon>Bacillati</taxon>
        <taxon>Bacillota</taxon>
        <taxon>Bacilli</taxon>
        <taxon>Bacillales</taxon>
        <taxon>Paenibacillaceae</taxon>
        <taxon>Paenibacillus</taxon>
    </lineage>
</organism>
<reference evidence="2 3" key="1">
    <citation type="submission" date="2024-09" db="EMBL/GenBank/DDBJ databases">
        <authorList>
            <person name="Sun Q."/>
            <person name="Mori K."/>
        </authorList>
    </citation>
    <scope>NUCLEOTIDE SEQUENCE [LARGE SCALE GENOMIC DNA]</scope>
    <source>
        <strain evidence="2 3">CCM 7759</strain>
    </source>
</reference>
<keyword evidence="3" id="KW-1185">Reference proteome</keyword>
<evidence type="ECO:0000256" key="1">
    <source>
        <dbReference type="SAM" id="Phobius"/>
    </source>
</evidence>
<protein>
    <recommendedName>
        <fullName evidence="4">DUF4829 domain-containing protein</fullName>
    </recommendedName>
</protein>
<evidence type="ECO:0008006" key="4">
    <source>
        <dbReference type="Google" id="ProtNLM"/>
    </source>
</evidence>
<proteinExistence type="predicted"/>
<comment type="caution">
    <text evidence="2">The sequence shown here is derived from an EMBL/GenBank/DDBJ whole genome shotgun (WGS) entry which is preliminary data.</text>
</comment>
<keyword evidence="1" id="KW-0472">Membrane</keyword>
<feature type="transmembrane region" description="Helical" evidence="1">
    <location>
        <begin position="6"/>
        <end position="23"/>
    </location>
</feature>
<evidence type="ECO:0000313" key="2">
    <source>
        <dbReference type="EMBL" id="MFC0212403.1"/>
    </source>
</evidence>
<dbReference type="EMBL" id="JBHLWN010000030">
    <property type="protein sequence ID" value="MFC0212403.1"/>
    <property type="molecule type" value="Genomic_DNA"/>
</dbReference>
<evidence type="ECO:0000313" key="3">
    <source>
        <dbReference type="Proteomes" id="UP001589776"/>
    </source>
</evidence>
<dbReference type="RefSeq" id="WP_377469561.1">
    <property type="nucleotide sequence ID" value="NZ_JBHLWN010000030.1"/>
</dbReference>
<dbReference type="Proteomes" id="UP001589776">
    <property type="component" value="Unassembled WGS sequence"/>
</dbReference>
<accession>A0ABV6DIE7</accession>
<name>A0ABV6DIE7_9BACL</name>
<gene>
    <name evidence="2" type="ORF">ACFFK0_08000</name>
</gene>
<keyword evidence="1" id="KW-0812">Transmembrane</keyword>
<keyword evidence="1" id="KW-1133">Transmembrane helix</keyword>
<sequence>MKIKVYSISSVLIVVTIVAIFWVKSMDNKYIVPVIEGFYGTFIDQDYTNMYKYTDFSKYAQDPVLTNEGKAGLAHSLLNDDRHWYGEIKRYDLRNIHWRGINKRRAEVAVIALDGYGTEQTYADKVTIEKRETGWLITEYDSGSPWRTMKMP</sequence>